<gene>
    <name evidence="1" type="ORF">K2173_012089</name>
</gene>
<comment type="caution">
    <text evidence="1">The sequence shown here is derived from an EMBL/GenBank/DDBJ whole genome shotgun (WGS) entry which is preliminary data.</text>
</comment>
<keyword evidence="2" id="KW-1185">Reference proteome</keyword>
<evidence type="ECO:0000313" key="2">
    <source>
        <dbReference type="Proteomes" id="UP001159364"/>
    </source>
</evidence>
<name>A0AAV8TF20_9ROSI</name>
<dbReference type="EMBL" id="JAIWQS010000005">
    <property type="protein sequence ID" value="KAJ8765392.1"/>
    <property type="molecule type" value="Genomic_DNA"/>
</dbReference>
<reference evidence="1 2" key="1">
    <citation type="submission" date="2021-09" db="EMBL/GenBank/DDBJ databases">
        <title>Genomic insights and catalytic innovation underlie evolution of tropane alkaloids biosynthesis.</title>
        <authorList>
            <person name="Wang Y.-J."/>
            <person name="Tian T."/>
            <person name="Huang J.-P."/>
            <person name="Huang S.-X."/>
        </authorList>
    </citation>
    <scope>NUCLEOTIDE SEQUENCE [LARGE SCALE GENOMIC DNA]</scope>
    <source>
        <strain evidence="1">KIB-2018</strain>
        <tissue evidence="1">Leaf</tissue>
    </source>
</reference>
<dbReference type="Proteomes" id="UP001159364">
    <property type="component" value="Linkage Group LG05"/>
</dbReference>
<organism evidence="1 2">
    <name type="scientific">Erythroxylum novogranatense</name>
    <dbReference type="NCBI Taxonomy" id="1862640"/>
    <lineage>
        <taxon>Eukaryota</taxon>
        <taxon>Viridiplantae</taxon>
        <taxon>Streptophyta</taxon>
        <taxon>Embryophyta</taxon>
        <taxon>Tracheophyta</taxon>
        <taxon>Spermatophyta</taxon>
        <taxon>Magnoliopsida</taxon>
        <taxon>eudicotyledons</taxon>
        <taxon>Gunneridae</taxon>
        <taxon>Pentapetalae</taxon>
        <taxon>rosids</taxon>
        <taxon>fabids</taxon>
        <taxon>Malpighiales</taxon>
        <taxon>Erythroxylaceae</taxon>
        <taxon>Erythroxylum</taxon>
    </lineage>
</organism>
<protein>
    <submittedName>
        <fullName evidence="1">Uncharacterized protein</fullName>
    </submittedName>
</protein>
<sequence length="83" mass="9694">MESYSCCSVVSQLIADAAFENFRLRARNRMYEEPVRVKSYQWFSRLGNLLLVKHRTIVWTTLYLGEKLQTSARVAAYNKDENG</sequence>
<accession>A0AAV8TF20</accession>
<dbReference type="AlphaFoldDB" id="A0AAV8TF20"/>
<proteinExistence type="predicted"/>
<evidence type="ECO:0000313" key="1">
    <source>
        <dbReference type="EMBL" id="KAJ8765392.1"/>
    </source>
</evidence>